<dbReference type="AlphaFoldDB" id="A0AAV4GMY4"/>
<dbReference type="Proteomes" id="UP000762676">
    <property type="component" value="Unassembled WGS sequence"/>
</dbReference>
<name>A0AAV4GMY4_9GAST</name>
<accession>A0AAV4GMY4</accession>
<proteinExistence type="predicted"/>
<reference evidence="1 2" key="1">
    <citation type="journal article" date="2021" name="Elife">
        <title>Chloroplast acquisition without the gene transfer in kleptoplastic sea slugs, Plakobranchus ocellatus.</title>
        <authorList>
            <person name="Maeda T."/>
            <person name="Takahashi S."/>
            <person name="Yoshida T."/>
            <person name="Shimamura S."/>
            <person name="Takaki Y."/>
            <person name="Nagai Y."/>
            <person name="Toyoda A."/>
            <person name="Suzuki Y."/>
            <person name="Arimoto A."/>
            <person name="Ishii H."/>
            <person name="Satoh N."/>
            <person name="Nishiyama T."/>
            <person name="Hasebe M."/>
            <person name="Maruyama T."/>
            <person name="Minagawa J."/>
            <person name="Obokata J."/>
            <person name="Shigenobu S."/>
        </authorList>
    </citation>
    <scope>NUCLEOTIDE SEQUENCE [LARGE SCALE GENOMIC DNA]</scope>
</reference>
<sequence>MRLADIFTRSFKSHSSWQHTRRGRSEQDKTGCDENCDASCRIIARVASVDTNSSDKSPQEKLQNLHLVWHKLPHCVYLSLGPGLKKESTSIKIETVTMSRTKQRNYTEPIGQGVDQVRNSGNILN</sequence>
<organism evidence="1 2">
    <name type="scientific">Elysia marginata</name>
    <dbReference type="NCBI Taxonomy" id="1093978"/>
    <lineage>
        <taxon>Eukaryota</taxon>
        <taxon>Metazoa</taxon>
        <taxon>Spiralia</taxon>
        <taxon>Lophotrochozoa</taxon>
        <taxon>Mollusca</taxon>
        <taxon>Gastropoda</taxon>
        <taxon>Heterobranchia</taxon>
        <taxon>Euthyneura</taxon>
        <taxon>Panpulmonata</taxon>
        <taxon>Sacoglossa</taxon>
        <taxon>Placobranchoidea</taxon>
        <taxon>Plakobranchidae</taxon>
        <taxon>Elysia</taxon>
    </lineage>
</organism>
<keyword evidence="2" id="KW-1185">Reference proteome</keyword>
<gene>
    <name evidence="1" type="ORF">ElyMa_000719200</name>
</gene>
<dbReference type="EMBL" id="BMAT01001476">
    <property type="protein sequence ID" value="GFR86386.1"/>
    <property type="molecule type" value="Genomic_DNA"/>
</dbReference>
<evidence type="ECO:0000313" key="1">
    <source>
        <dbReference type="EMBL" id="GFR86386.1"/>
    </source>
</evidence>
<protein>
    <submittedName>
        <fullName evidence="1">Uncharacterized protein</fullName>
    </submittedName>
</protein>
<evidence type="ECO:0000313" key="2">
    <source>
        <dbReference type="Proteomes" id="UP000762676"/>
    </source>
</evidence>
<comment type="caution">
    <text evidence="1">The sequence shown here is derived from an EMBL/GenBank/DDBJ whole genome shotgun (WGS) entry which is preliminary data.</text>
</comment>